<dbReference type="InParanoid" id="A0A0F7IIQ0"/>
<feature type="binding site" evidence="1">
    <location>
        <position position="137"/>
    </location>
    <ligand>
        <name>ATP</name>
        <dbReference type="ChEBI" id="CHEBI:30616"/>
    </ligand>
</feature>
<dbReference type="SUPFAM" id="SSF56042">
    <property type="entry name" value="PurM C-terminal domain-like"/>
    <property type="match status" value="1"/>
</dbReference>
<dbReference type="OrthoDB" id="45909at2157"/>
<feature type="binding site" evidence="1">
    <location>
        <position position="67"/>
    </location>
    <ligand>
        <name>Mg(2+)</name>
        <dbReference type="ChEBI" id="CHEBI:18420"/>
        <label>4</label>
    </ligand>
</feature>
<keyword evidence="1" id="KW-0460">Magnesium</keyword>
<dbReference type="InterPro" id="IPR036676">
    <property type="entry name" value="PurM-like_C_sf"/>
</dbReference>
<feature type="domain" description="PurM-like C-terminal" evidence="3">
    <location>
        <begin position="141"/>
        <end position="286"/>
    </location>
</feature>
<dbReference type="NCBIfam" id="NF004353">
    <property type="entry name" value="PRK05731.2-2"/>
    <property type="match status" value="1"/>
</dbReference>
<dbReference type="GeneID" id="24803275"/>
<feature type="binding site" evidence="1">
    <location>
        <position position="37"/>
    </location>
    <ligand>
        <name>Mg(2+)</name>
        <dbReference type="ChEBI" id="CHEBI:18420"/>
        <label>4</label>
    </ligand>
</feature>
<dbReference type="KEGG" id="gah:GAH_00695"/>
<dbReference type="HAMAP" id="MF_02128">
    <property type="entry name" value="TMP_kinase"/>
    <property type="match status" value="1"/>
</dbReference>
<dbReference type="PATRIC" id="fig|113653.22.peg.695"/>
<dbReference type="Pfam" id="PF00586">
    <property type="entry name" value="AIRS"/>
    <property type="match status" value="1"/>
</dbReference>
<feature type="binding site" evidence="1">
    <location>
        <position position="204"/>
    </location>
    <ligand>
        <name>ATP</name>
        <dbReference type="ChEBI" id="CHEBI:30616"/>
    </ligand>
</feature>
<feature type="binding site" evidence="1">
    <location>
        <position position="23"/>
    </location>
    <ligand>
        <name>Mg(2+)</name>
        <dbReference type="ChEBI" id="CHEBI:18420"/>
        <label>3</label>
    </ligand>
</feature>
<dbReference type="GO" id="GO:0000287">
    <property type="term" value="F:magnesium ion binding"/>
    <property type="evidence" value="ECO:0007669"/>
    <property type="project" value="UniProtKB-UniRule"/>
</dbReference>
<keyword evidence="5" id="KW-1185">Reference proteome</keyword>
<dbReference type="Gene3D" id="3.30.1330.10">
    <property type="entry name" value="PurM-like, N-terminal domain"/>
    <property type="match status" value="1"/>
</dbReference>
<dbReference type="STRING" id="113653.GAH_00695"/>
<feature type="binding site" evidence="1">
    <location>
        <position position="303"/>
    </location>
    <ligand>
        <name>substrate</name>
    </ligand>
</feature>
<evidence type="ECO:0000313" key="5">
    <source>
        <dbReference type="Proteomes" id="UP000034723"/>
    </source>
</evidence>
<keyword evidence="1 4" id="KW-0808">Transferase</keyword>
<keyword evidence="1" id="KW-0479">Metal-binding</keyword>
<dbReference type="FunCoup" id="A0A0F7IIQ0">
    <property type="interactions" value="75"/>
</dbReference>
<gene>
    <name evidence="1" type="primary">thiL</name>
    <name evidence="4" type="ORF">GAH_00695</name>
</gene>
<dbReference type="UniPathway" id="UPA00060">
    <property type="reaction ID" value="UER00142"/>
</dbReference>
<accession>A0A0F7IIQ0</accession>
<comment type="catalytic activity">
    <reaction evidence="1">
        <text>thiamine phosphate + ATP = thiamine diphosphate + ADP</text>
        <dbReference type="Rhea" id="RHEA:15913"/>
        <dbReference type="ChEBI" id="CHEBI:30616"/>
        <dbReference type="ChEBI" id="CHEBI:37575"/>
        <dbReference type="ChEBI" id="CHEBI:58937"/>
        <dbReference type="ChEBI" id="CHEBI:456216"/>
        <dbReference type="EC" id="2.7.4.16"/>
    </reaction>
</comment>
<feature type="binding site" evidence="1">
    <location>
        <position position="114"/>
    </location>
    <ligand>
        <name>Mg(2+)</name>
        <dbReference type="ChEBI" id="CHEBI:18420"/>
        <label>1</label>
    </ligand>
</feature>
<dbReference type="EMBL" id="CP011267">
    <property type="protein sequence ID" value="AKG91969.1"/>
    <property type="molecule type" value="Genomic_DNA"/>
</dbReference>
<feature type="domain" description="PurM-like N-terminal" evidence="2">
    <location>
        <begin position="21"/>
        <end position="130"/>
    </location>
</feature>
<dbReference type="PANTHER" id="PTHR30270">
    <property type="entry name" value="THIAMINE-MONOPHOSPHATE KINASE"/>
    <property type="match status" value="1"/>
</dbReference>
<dbReference type="RefSeq" id="WP_048094702.1">
    <property type="nucleotide sequence ID" value="NZ_CP011267.1"/>
</dbReference>
<feature type="binding site" evidence="1">
    <location>
        <position position="202"/>
    </location>
    <ligand>
        <name>Mg(2+)</name>
        <dbReference type="ChEBI" id="CHEBI:18420"/>
        <label>3</label>
    </ligand>
</feature>
<evidence type="ECO:0000313" key="4">
    <source>
        <dbReference type="EMBL" id="AKG91969.1"/>
    </source>
</evidence>
<evidence type="ECO:0000259" key="3">
    <source>
        <dbReference type="Pfam" id="PF02769"/>
    </source>
</evidence>
<proteinExistence type="inferred from homology"/>
<dbReference type="NCBIfam" id="TIGR01379">
    <property type="entry name" value="thiL"/>
    <property type="match status" value="1"/>
</dbReference>
<name>A0A0F7IIQ0_9EURY</name>
<feature type="binding site" evidence="1">
    <location>
        <position position="39"/>
    </location>
    <ligand>
        <name>Mg(2+)</name>
        <dbReference type="ChEBI" id="CHEBI:18420"/>
        <label>2</label>
    </ligand>
</feature>
<evidence type="ECO:0000259" key="2">
    <source>
        <dbReference type="Pfam" id="PF00586"/>
    </source>
</evidence>
<dbReference type="PIRSF" id="PIRSF005303">
    <property type="entry name" value="Thiam_monoph_kin"/>
    <property type="match status" value="1"/>
</dbReference>
<evidence type="ECO:0000256" key="1">
    <source>
        <dbReference type="HAMAP-Rule" id="MF_02128"/>
    </source>
</evidence>
<comment type="similarity">
    <text evidence="1">Belongs to the thiamine-monophosphate kinase family.</text>
</comment>
<feature type="binding site" evidence="1">
    <location>
        <position position="255"/>
    </location>
    <ligand>
        <name>substrate</name>
    </ligand>
</feature>
<dbReference type="Pfam" id="PF02769">
    <property type="entry name" value="AIRS_C"/>
    <property type="match status" value="1"/>
</dbReference>
<dbReference type="GO" id="GO:0009229">
    <property type="term" value="P:thiamine diphosphate biosynthetic process"/>
    <property type="evidence" value="ECO:0007669"/>
    <property type="project" value="UniProtKB-UniRule"/>
</dbReference>
<dbReference type="AlphaFoldDB" id="A0A0F7IIQ0"/>
<dbReference type="Proteomes" id="UP000034723">
    <property type="component" value="Chromosome"/>
</dbReference>
<comment type="function">
    <text evidence="1">Catalyzes the ATP-dependent phosphorylation of thiamine-monophosphate (TMP) to form thiamine-pyrophosphate (TPP), the active form of vitamin B1.</text>
</comment>
<dbReference type="InterPro" id="IPR010918">
    <property type="entry name" value="PurM-like_C_dom"/>
</dbReference>
<dbReference type="GO" id="GO:0005524">
    <property type="term" value="F:ATP binding"/>
    <property type="evidence" value="ECO:0007669"/>
    <property type="project" value="UniProtKB-UniRule"/>
</dbReference>
<feature type="binding site" evidence="1">
    <location>
        <position position="46"/>
    </location>
    <ligand>
        <name>substrate</name>
    </ligand>
</feature>
<feature type="binding site" evidence="1">
    <location>
        <position position="67"/>
    </location>
    <ligand>
        <name>Mg(2+)</name>
        <dbReference type="ChEBI" id="CHEBI:18420"/>
        <label>2</label>
    </ligand>
</feature>
<keyword evidence="1 4" id="KW-0418">Kinase</keyword>
<feature type="binding site" evidence="1">
    <location>
        <position position="67"/>
    </location>
    <ligand>
        <name>Mg(2+)</name>
        <dbReference type="ChEBI" id="CHEBI:18420"/>
        <label>3</label>
    </ligand>
</feature>
<protein>
    <recommendedName>
        <fullName evidence="1">Thiamine-monophosphate kinase</fullName>
        <shortName evidence="1">TMP kinase</shortName>
        <shortName evidence="1">Thiamine-phosphate kinase</shortName>
        <ecNumber evidence="1">2.7.4.16</ecNumber>
    </recommendedName>
</protein>
<comment type="pathway">
    <text evidence="1">Cofactor biosynthesis; thiamine diphosphate biosynthesis; thiamine diphosphate from thiamine phosphate: step 1/1.</text>
</comment>
<organism evidence="4 5">
    <name type="scientific">Geoglobus ahangari</name>
    <dbReference type="NCBI Taxonomy" id="113653"/>
    <lineage>
        <taxon>Archaea</taxon>
        <taxon>Methanobacteriati</taxon>
        <taxon>Methanobacteriota</taxon>
        <taxon>Archaeoglobi</taxon>
        <taxon>Archaeoglobales</taxon>
        <taxon>Archaeoglobaceae</taxon>
        <taxon>Geoglobus</taxon>
    </lineage>
</organism>
<keyword evidence="1" id="KW-0547">Nucleotide-binding</keyword>
<comment type="caution">
    <text evidence="1">Lacks conserved residue(s) required for the propagation of feature annotation.</text>
</comment>
<dbReference type="CDD" id="cd02194">
    <property type="entry name" value="ThiL"/>
    <property type="match status" value="1"/>
</dbReference>
<feature type="binding site" evidence="1">
    <location>
        <position position="39"/>
    </location>
    <ligand>
        <name>Mg(2+)</name>
        <dbReference type="ChEBI" id="CHEBI:18420"/>
        <label>1</label>
    </ligand>
</feature>
<dbReference type="SUPFAM" id="SSF55326">
    <property type="entry name" value="PurM N-terminal domain-like"/>
    <property type="match status" value="1"/>
</dbReference>
<dbReference type="InterPro" id="IPR006283">
    <property type="entry name" value="ThiL-like"/>
</dbReference>
<dbReference type="EC" id="2.7.4.16" evidence="1"/>
<reference evidence="4 5" key="1">
    <citation type="submission" date="2015-04" db="EMBL/GenBank/DDBJ databases">
        <title>The complete genome sequence of the hyperthermophilic, obligate iron-reducing archaeon Geoglobus ahangari strain 234T.</title>
        <authorList>
            <person name="Manzella M.P."/>
            <person name="Holmes D.E."/>
            <person name="Rocheleau J.M."/>
            <person name="Chung A."/>
            <person name="Reguera G."/>
            <person name="Kashefi K."/>
        </authorList>
    </citation>
    <scope>NUCLEOTIDE SEQUENCE [LARGE SCALE GENOMIC DNA]</scope>
    <source>
        <strain evidence="4 5">234</strain>
    </source>
</reference>
<feature type="binding site" evidence="1">
    <location>
        <position position="23"/>
    </location>
    <ligand>
        <name>Mg(2+)</name>
        <dbReference type="ChEBI" id="CHEBI:18420"/>
        <label>4</label>
    </ligand>
</feature>
<dbReference type="InterPro" id="IPR036921">
    <property type="entry name" value="PurM-like_N_sf"/>
</dbReference>
<comment type="miscellaneous">
    <text evidence="1">Reaction mechanism of ThiL seems to utilize a direct, inline transfer of the gamma-phosphate of ATP to TMP rather than a phosphorylated enzyme intermediate.</text>
</comment>
<dbReference type="GO" id="GO:0009228">
    <property type="term" value="P:thiamine biosynthetic process"/>
    <property type="evidence" value="ECO:0007669"/>
    <property type="project" value="UniProtKB-KW"/>
</dbReference>
<keyword evidence="1" id="KW-0784">Thiamine biosynthesis</keyword>
<dbReference type="PANTHER" id="PTHR30270:SF3">
    <property type="entry name" value="THIAMINE-MONOPHOSPHATE KINASE"/>
    <property type="match status" value="1"/>
</dbReference>
<dbReference type="InterPro" id="IPR016188">
    <property type="entry name" value="PurM-like_N"/>
</dbReference>
<keyword evidence="1" id="KW-0067">ATP-binding</keyword>
<feature type="binding site" evidence="1">
    <location>
        <position position="205"/>
    </location>
    <ligand>
        <name>Mg(2+)</name>
        <dbReference type="ChEBI" id="CHEBI:18420"/>
        <label>5</label>
    </ligand>
</feature>
<dbReference type="Gene3D" id="3.90.650.10">
    <property type="entry name" value="PurM-like C-terminal domain"/>
    <property type="match status" value="1"/>
</dbReference>
<dbReference type="HOGENOM" id="CLU_046964_2_0_2"/>
<sequence length="312" mass="33879">MEEELILAGMAAIMRKSEEFGDDGGAFRLGDVWVVVTNDMLVESTDVVPSMSPEDVGFKVVTMNASDLAAMGAKPGFFAFSAGFREGDAEFAKRLFRGINEGLERYGMNLISADTNNAKELVVDGVAIGFAKNLLRRSKAKPGQLVCVTGELGRPLSALLVELKGFSAAKSVRERLMEKLLRPVARVEEGLRLSEVVGCAIDVSDGLVKELKAIASASGVGIVIDPARVPVCDEVREFCEENGLDVSEVAMNSGEEYELVFTIDREKLGELDFDFAVIGRVVEGEGVWVEEGGKRVEARDLSWRHFSDWFAG</sequence>
<dbReference type="GO" id="GO:0009030">
    <property type="term" value="F:thiamine-phosphate kinase activity"/>
    <property type="evidence" value="ECO:0007669"/>
    <property type="project" value="UniProtKB-UniRule"/>
</dbReference>